<name>A0AAD5U2A9_9FUNG</name>
<protein>
    <submittedName>
        <fullName evidence="1">Uncharacterized protein</fullName>
    </submittedName>
</protein>
<comment type="caution">
    <text evidence="1">The sequence shown here is derived from an EMBL/GenBank/DDBJ whole genome shotgun (WGS) entry which is preliminary data.</text>
</comment>
<evidence type="ECO:0000313" key="2">
    <source>
        <dbReference type="Proteomes" id="UP001211065"/>
    </source>
</evidence>
<proteinExistence type="predicted"/>
<organism evidence="1 2">
    <name type="scientific">Clydaea vesicula</name>
    <dbReference type="NCBI Taxonomy" id="447962"/>
    <lineage>
        <taxon>Eukaryota</taxon>
        <taxon>Fungi</taxon>
        <taxon>Fungi incertae sedis</taxon>
        <taxon>Chytridiomycota</taxon>
        <taxon>Chytridiomycota incertae sedis</taxon>
        <taxon>Chytridiomycetes</taxon>
        <taxon>Lobulomycetales</taxon>
        <taxon>Lobulomycetaceae</taxon>
        <taxon>Clydaea</taxon>
    </lineage>
</organism>
<keyword evidence="2" id="KW-1185">Reference proteome</keyword>
<dbReference type="Proteomes" id="UP001211065">
    <property type="component" value="Unassembled WGS sequence"/>
</dbReference>
<gene>
    <name evidence="1" type="ORF">HK099_004936</name>
</gene>
<reference evidence="1" key="1">
    <citation type="submission" date="2020-05" db="EMBL/GenBank/DDBJ databases">
        <title>Phylogenomic resolution of chytrid fungi.</title>
        <authorList>
            <person name="Stajich J.E."/>
            <person name="Amses K."/>
            <person name="Simmons R."/>
            <person name="Seto K."/>
            <person name="Myers J."/>
            <person name="Bonds A."/>
            <person name="Quandt C.A."/>
            <person name="Barry K."/>
            <person name="Liu P."/>
            <person name="Grigoriev I."/>
            <person name="Longcore J.E."/>
            <person name="James T.Y."/>
        </authorList>
    </citation>
    <scope>NUCLEOTIDE SEQUENCE</scope>
    <source>
        <strain evidence="1">JEL0476</strain>
    </source>
</reference>
<dbReference type="AlphaFoldDB" id="A0AAD5U2A9"/>
<accession>A0AAD5U2A9</accession>
<evidence type="ECO:0000313" key="1">
    <source>
        <dbReference type="EMBL" id="KAJ3218771.1"/>
    </source>
</evidence>
<sequence length="147" mass="17872">MIDRYNNKHFCRDDINLFITQMPSNIDDWKTSDDIRNKLLMCIISIGEIVKNLNQKRHFREYSNAWRTWYYHASWYILVRNQLCHMPLCSQFLSLNKSLEKRTVEEEYYEPYLVEEKYDKFGNSVGFIATEYKLEYAINKCIRTKTI</sequence>
<dbReference type="EMBL" id="JADGJW010000365">
    <property type="protein sequence ID" value="KAJ3218771.1"/>
    <property type="molecule type" value="Genomic_DNA"/>
</dbReference>